<dbReference type="Proteomes" id="UP000276215">
    <property type="component" value="Unassembled WGS sequence"/>
</dbReference>
<sequence length="176" mass="19055">MAPIVYAAPKRGKEVTPRHRAVIIAYHCLSQPMSFCQIEEATGVSKSTASDIWRHAIGNAHRANVSRALGIYHAENMQSAARTAPPVGEPGVASSLIVFPAPRPFIPLVPDAFTASTSTTRGLESVNGDFSLLELIDSKVLDPTPRSGCPEALNEADKDRLVSFVKRGFETRRMTL</sequence>
<keyword evidence="2" id="KW-1185">Reference proteome</keyword>
<organism evidence="1 2">
    <name type="scientific">Choiromyces venosus 120613-1</name>
    <dbReference type="NCBI Taxonomy" id="1336337"/>
    <lineage>
        <taxon>Eukaryota</taxon>
        <taxon>Fungi</taxon>
        <taxon>Dikarya</taxon>
        <taxon>Ascomycota</taxon>
        <taxon>Pezizomycotina</taxon>
        <taxon>Pezizomycetes</taxon>
        <taxon>Pezizales</taxon>
        <taxon>Tuberaceae</taxon>
        <taxon>Choiromyces</taxon>
    </lineage>
</organism>
<accession>A0A3N4IU56</accession>
<dbReference type="EMBL" id="ML120590">
    <property type="protein sequence ID" value="RPA89315.1"/>
    <property type="molecule type" value="Genomic_DNA"/>
</dbReference>
<gene>
    <name evidence="1" type="ORF">L873DRAFT_1796178</name>
</gene>
<proteinExistence type="predicted"/>
<evidence type="ECO:0000313" key="2">
    <source>
        <dbReference type="Proteomes" id="UP000276215"/>
    </source>
</evidence>
<protein>
    <submittedName>
        <fullName evidence="1">Uncharacterized protein</fullName>
    </submittedName>
</protein>
<dbReference type="AlphaFoldDB" id="A0A3N4IU56"/>
<reference evidence="1 2" key="1">
    <citation type="journal article" date="2018" name="Nat. Ecol. Evol.">
        <title>Pezizomycetes genomes reveal the molecular basis of ectomycorrhizal truffle lifestyle.</title>
        <authorList>
            <person name="Murat C."/>
            <person name="Payen T."/>
            <person name="Noel B."/>
            <person name="Kuo A."/>
            <person name="Morin E."/>
            <person name="Chen J."/>
            <person name="Kohler A."/>
            <person name="Krizsan K."/>
            <person name="Balestrini R."/>
            <person name="Da Silva C."/>
            <person name="Montanini B."/>
            <person name="Hainaut M."/>
            <person name="Levati E."/>
            <person name="Barry K.W."/>
            <person name="Belfiori B."/>
            <person name="Cichocki N."/>
            <person name="Clum A."/>
            <person name="Dockter R.B."/>
            <person name="Fauchery L."/>
            <person name="Guy J."/>
            <person name="Iotti M."/>
            <person name="Le Tacon F."/>
            <person name="Lindquist E.A."/>
            <person name="Lipzen A."/>
            <person name="Malagnac F."/>
            <person name="Mello A."/>
            <person name="Molinier V."/>
            <person name="Miyauchi S."/>
            <person name="Poulain J."/>
            <person name="Riccioni C."/>
            <person name="Rubini A."/>
            <person name="Sitrit Y."/>
            <person name="Splivallo R."/>
            <person name="Traeger S."/>
            <person name="Wang M."/>
            <person name="Zifcakova L."/>
            <person name="Wipf D."/>
            <person name="Zambonelli A."/>
            <person name="Paolocci F."/>
            <person name="Nowrousian M."/>
            <person name="Ottonello S."/>
            <person name="Baldrian P."/>
            <person name="Spatafora J.W."/>
            <person name="Henrissat B."/>
            <person name="Nagy L.G."/>
            <person name="Aury J.M."/>
            <person name="Wincker P."/>
            <person name="Grigoriev I.V."/>
            <person name="Bonfante P."/>
            <person name="Martin F.M."/>
        </authorList>
    </citation>
    <scope>NUCLEOTIDE SEQUENCE [LARGE SCALE GENOMIC DNA]</scope>
    <source>
        <strain evidence="1 2">120613-1</strain>
    </source>
</reference>
<name>A0A3N4IU56_9PEZI</name>
<evidence type="ECO:0000313" key="1">
    <source>
        <dbReference type="EMBL" id="RPA89315.1"/>
    </source>
</evidence>